<reference evidence="2" key="1">
    <citation type="journal article" date="2013" name="Environ. Microbiol.">
        <title>Seasonally variable intestinal metagenomes of the red palm weevil (Rhynchophorus ferrugineus).</title>
        <authorList>
            <person name="Jia S."/>
            <person name="Zhang X."/>
            <person name="Zhang G."/>
            <person name="Yin A."/>
            <person name="Zhang S."/>
            <person name="Li F."/>
            <person name="Wang L."/>
            <person name="Zhao D."/>
            <person name="Yun Q."/>
            <person name="Tala"/>
            <person name="Wang J."/>
            <person name="Sun G."/>
            <person name="Baabdullah M."/>
            <person name="Yu X."/>
            <person name="Hu S."/>
            <person name="Al-Mssallem I.S."/>
            <person name="Yu J."/>
        </authorList>
    </citation>
    <scope>NUCLEOTIDE SEQUENCE</scope>
</reference>
<name>A0A060BZI6_9MICO</name>
<accession>A0A060BZI6</accession>
<dbReference type="EMBL" id="KF120823">
    <property type="protein sequence ID" value="AIA88102.1"/>
    <property type="molecule type" value="Genomic_DNA"/>
</dbReference>
<dbReference type="InterPro" id="IPR024983">
    <property type="entry name" value="CHAT_dom"/>
</dbReference>
<sequence length="149" mass="16450">MRYMCLTGPTFTGVGTEYAALLDVARNLVRRGVAAVVAPQLRVSQPAWLAFCQTLYTGLTKMQPIDGAIVDARQAMAQESDDLGWGAPVFFSRCVDGYLFDDGTLPDAPLPEDHQARVTSRLNSLRIRTASRETMSEWSQGLNPRRGDR</sequence>
<evidence type="ECO:0000259" key="1">
    <source>
        <dbReference type="Pfam" id="PF12770"/>
    </source>
</evidence>
<dbReference type="Pfam" id="PF12770">
    <property type="entry name" value="CHAT"/>
    <property type="match status" value="1"/>
</dbReference>
<dbReference type="AlphaFoldDB" id="A0A060BZI6"/>
<proteinExistence type="predicted"/>
<protein>
    <submittedName>
        <fullName evidence="2">CAZy families CBM9 protein</fullName>
    </submittedName>
</protein>
<evidence type="ECO:0000313" key="2">
    <source>
        <dbReference type="EMBL" id="AIA88102.1"/>
    </source>
</evidence>
<organism evidence="2">
    <name type="scientific">uncultured Intrasporangium sp</name>
    <dbReference type="NCBI Taxonomy" id="332040"/>
    <lineage>
        <taxon>Bacteria</taxon>
        <taxon>Bacillati</taxon>
        <taxon>Actinomycetota</taxon>
        <taxon>Actinomycetes</taxon>
        <taxon>Micrococcales</taxon>
        <taxon>Intrasporangiaceae</taxon>
        <taxon>Intrasporangium</taxon>
        <taxon>environmental samples</taxon>
    </lineage>
</organism>
<feature type="domain" description="CHAT" evidence="1">
    <location>
        <begin position="17"/>
        <end position="82"/>
    </location>
</feature>